<organism evidence="2 3">
    <name type="scientific">Flemingia macrophylla</name>
    <dbReference type="NCBI Taxonomy" id="520843"/>
    <lineage>
        <taxon>Eukaryota</taxon>
        <taxon>Viridiplantae</taxon>
        <taxon>Streptophyta</taxon>
        <taxon>Embryophyta</taxon>
        <taxon>Tracheophyta</taxon>
        <taxon>Spermatophyta</taxon>
        <taxon>Magnoliopsida</taxon>
        <taxon>eudicotyledons</taxon>
        <taxon>Gunneridae</taxon>
        <taxon>Pentapetalae</taxon>
        <taxon>rosids</taxon>
        <taxon>fabids</taxon>
        <taxon>Fabales</taxon>
        <taxon>Fabaceae</taxon>
        <taxon>Papilionoideae</taxon>
        <taxon>50 kb inversion clade</taxon>
        <taxon>NPAAA clade</taxon>
        <taxon>indigoferoid/millettioid clade</taxon>
        <taxon>Phaseoleae</taxon>
        <taxon>Flemingia</taxon>
    </lineage>
</organism>
<dbReference type="Proteomes" id="UP001603857">
    <property type="component" value="Unassembled WGS sequence"/>
</dbReference>
<proteinExistence type="predicted"/>
<reference evidence="2 3" key="1">
    <citation type="submission" date="2024-08" db="EMBL/GenBank/DDBJ databases">
        <title>Insights into the chromosomal genome structure of Flemingia macrophylla.</title>
        <authorList>
            <person name="Ding Y."/>
            <person name="Zhao Y."/>
            <person name="Bi W."/>
            <person name="Wu M."/>
            <person name="Zhao G."/>
            <person name="Gong Y."/>
            <person name="Li W."/>
            <person name="Zhang P."/>
        </authorList>
    </citation>
    <scope>NUCLEOTIDE SEQUENCE [LARGE SCALE GENOMIC DNA]</scope>
    <source>
        <strain evidence="2">DYQJB</strain>
        <tissue evidence="2">Leaf</tissue>
    </source>
</reference>
<dbReference type="AlphaFoldDB" id="A0ABD1L5B4"/>
<evidence type="ECO:0000313" key="2">
    <source>
        <dbReference type="EMBL" id="KAL2318705.1"/>
    </source>
</evidence>
<feature type="transmembrane region" description="Helical" evidence="1">
    <location>
        <begin position="20"/>
        <end position="41"/>
    </location>
</feature>
<dbReference type="EMBL" id="JBGMDY010000011">
    <property type="protein sequence ID" value="KAL2318705.1"/>
    <property type="molecule type" value="Genomic_DNA"/>
</dbReference>
<keyword evidence="1" id="KW-0812">Transmembrane</keyword>
<feature type="transmembrane region" description="Helical" evidence="1">
    <location>
        <begin position="53"/>
        <end position="71"/>
    </location>
</feature>
<protein>
    <submittedName>
        <fullName evidence="2">Uncharacterized protein</fullName>
    </submittedName>
</protein>
<comment type="caution">
    <text evidence="2">The sequence shown here is derived from an EMBL/GenBank/DDBJ whole genome shotgun (WGS) entry which is preliminary data.</text>
</comment>
<keyword evidence="1" id="KW-0472">Membrane</keyword>
<accession>A0ABD1L5B4</accession>
<gene>
    <name evidence="2" type="ORF">Fmac_032581</name>
</gene>
<evidence type="ECO:0000313" key="3">
    <source>
        <dbReference type="Proteomes" id="UP001603857"/>
    </source>
</evidence>
<sequence>MDLCHVRCACMAGQKSVNKIYWFSVLGEGGGFRVFHFIYLFDPDSLPPSVVSCRGFGVSLPLFFALSIFSIF</sequence>
<keyword evidence="1" id="KW-1133">Transmembrane helix</keyword>
<keyword evidence="3" id="KW-1185">Reference proteome</keyword>
<name>A0ABD1L5B4_9FABA</name>
<evidence type="ECO:0000256" key="1">
    <source>
        <dbReference type="SAM" id="Phobius"/>
    </source>
</evidence>